<keyword evidence="13" id="KW-1185">Reference proteome</keyword>
<accession>A0A6M0ICC7</accession>
<comment type="cofactor">
    <cofactor evidence="2">
        <name>Ca(2+)</name>
        <dbReference type="ChEBI" id="CHEBI:29108"/>
    </cofactor>
</comment>
<evidence type="ECO:0000256" key="1">
    <source>
        <dbReference type="ARBA" id="ARBA00001412"/>
    </source>
</evidence>
<dbReference type="Pfam" id="PF02837">
    <property type="entry name" value="Glyco_hydro_2_N"/>
    <property type="match status" value="1"/>
</dbReference>
<evidence type="ECO:0000256" key="2">
    <source>
        <dbReference type="ARBA" id="ARBA00001913"/>
    </source>
</evidence>
<comment type="subunit">
    <text evidence="4">Monomer.</text>
</comment>
<comment type="similarity">
    <text evidence="3 10">Belongs to the glycosyl hydrolase 2 family.</text>
</comment>
<keyword evidence="6 10" id="KW-0378">Hydrolase</keyword>
<sequence length="1114" mass="124933">MHKSLLFSLFLTSFSVSQSWSQTVPDWEDPHVISRNTEKPHATLIPFATEQKALEATDWRTSSFVKMLNGSWKFRWLKHPSQVPADFFLPTIDDKSWDNLPVPSNWQVVGAREGRPYDRPIFTNIKHPFPVTPPRITSDTNAVGLYRMRFTVPANFQDRNVFLHFGGVQSTCRVFLNGQPVGYHEDGMTPAEFLITDKLKTGENLLAVEVINWSDGSYLEDQDYWRIAGIFRDVFLYATPSTYLRDLYVTTDLDDQYRDATLKLTANVRNLSSTLAQVPYRLRATLYDPKRKAIFAETMNSETAVNTGQETLFRLSKVVNNPALWSAESPSLYTLSLQLIGADDQVWEAVSQRIGFREMTLTGGQLLVNGKPVTYKGVNRHEFDPITGRVISRESMLQDIKLMKQHNINAVRTSHYPNVTDWYDLCDEYGLYVIDEANIESHDLWSKGQSPADKPEWRDAFVARGRAMVERDKNHPSIVIWSLGNESDMGQNFRDMADIVRLIDPTRPIHYEGRRPYTGTSLTSFDIISTMYPSVDDMVKLMEKDPNRPLIVCEYAHAMGNSVGNLKDYWAAIDKYPRMQGGFIWDWVDQGLRLKNKAGKEYTDHVNHIDGANAGDGLVNPDRTPQPEINEVKLVYQYVKLATQLPLSATQIRTDGSVKINVRNTYDFQTLEPFRLEWELIRNGEVVQRGGENNLVAKPGQTQVLTLPVRIPDVIDLRQVTGNARAVPTTAASLASEYFLNVSIRLKQAASWAPAGHEVASGQFSIKADSPVQAVMGISQIPPVKVTQSGTAITVRGNGFTVVFDKKIGALEQWLFRGKNLLAQGLQPSVWRVPTDNDEGGGPRSFAARWRQAGLDTARARPITVKLEINPRLVRVSFTNALIGGGDTLSQKTDPANELITTKAASKGNTLVQHTQYIVYGTGDVQVTTTYTSSGDLPPLARVGMQFQMPATSSNMKWYGRGPFESYADRKDAAKVGLYDRTVADQFFPYTMAQENGNKTDVRWAELTDRAGVGLLIMADANSHTLLNINARDYTDAALVKAKQPDHQEVERGAVTVVNVDMAQMGLGGDDSWTPRVHPEYQLPAGKAYTYSFRMRPVDARTNLAEVIALPLPR</sequence>
<dbReference type="GO" id="GO:0009341">
    <property type="term" value="C:beta-galactosidase complex"/>
    <property type="evidence" value="ECO:0007669"/>
    <property type="project" value="InterPro"/>
</dbReference>
<evidence type="ECO:0000256" key="8">
    <source>
        <dbReference type="ARBA" id="ARBA00023295"/>
    </source>
</evidence>
<dbReference type="Pfam" id="PF16353">
    <property type="entry name" value="LacZ_4"/>
    <property type="match status" value="1"/>
</dbReference>
<dbReference type="SUPFAM" id="SSF49785">
    <property type="entry name" value="Galactose-binding domain-like"/>
    <property type="match status" value="1"/>
</dbReference>
<evidence type="ECO:0000256" key="6">
    <source>
        <dbReference type="ARBA" id="ARBA00022801"/>
    </source>
</evidence>
<gene>
    <name evidence="12" type="ORF">GK091_03310</name>
</gene>
<dbReference type="InterPro" id="IPR050347">
    <property type="entry name" value="Bact_Beta-galactosidase"/>
</dbReference>
<dbReference type="SUPFAM" id="SSF74650">
    <property type="entry name" value="Galactose mutarotase-like"/>
    <property type="match status" value="1"/>
</dbReference>
<evidence type="ECO:0000259" key="11">
    <source>
        <dbReference type="SMART" id="SM01038"/>
    </source>
</evidence>
<dbReference type="PANTHER" id="PTHR46323">
    <property type="entry name" value="BETA-GALACTOSIDASE"/>
    <property type="match status" value="1"/>
</dbReference>
<dbReference type="PROSITE" id="PS00608">
    <property type="entry name" value="GLYCOSYL_HYDROL_F2_2"/>
    <property type="match status" value="1"/>
</dbReference>
<dbReference type="PRINTS" id="PR00132">
    <property type="entry name" value="GLHYDRLASE2"/>
</dbReference>
<evidence type="ECO:0000313" key="12">
    <source>
        <dbReference type="EMBL" id="NEU65896.1"/>
    </source>
</evidence>
<dbReference type="GO" id="GO:0030246">
    <property type="term" value="F:carbohydrate binding"/>
    <property type="evidence" value="ECO:0007669"/>
    <property type="project" value="InterPro"/>
</dbReference>
<evidence type="ECO:0000256" key="10">
    <source>
        <dbReference type="RuleBase" id="RU361154"/>
    </source>
</evidence>
<dbReference type="Pfam" id="PF00703">
    <property type="entry name" value="Glyco_hydro_2"/>
    <property type="match status" value="1"/>
</dbReference>
<dbReference type="GO" id="GO:0005990">
    <property type="term" value="P:lactose catabolic process"/>
    <property type="evidence" value="ECO:0007669"/>
    <property type="project" value="TreeGrafter"/>
</dbReference>
<dbReference type="Gene3D" id="2.70.98.10">
    <property type="match status" value="1"/>
</dbReference>
<feature type="domain" description="Beta galactosidase small chain/" evidence="11">
    <location>
        <begin position="794"/>
        <end position="1096"/>
    </location>
</feature>
<dbReference type="InterPro" id="IPR036156">
    <property type="entry name" value="Beta-gal/glucu_dom_sf"/>
</dbReference>
<keyword evidence="7" id="KW-0106">Calcium</keyword>
<dbReference type="RefSeq" id="WP_164035191.1">
    <property type="nucleotide sequence ID" value="NZ_JAAGNZ010000001.1"/>
</dbReference>
<dbReference type="PROSITE" id="PS00719">
    <property type="entry name" value="GLYCOSYL_HYDROL_F2_1"/>
    <property type="match status" value="1"/>
</dbReference>
<comment type="catalytic activity">
    <reaction evidence="1 10">
        <text>Hydrolysis of terminal non-reducing beta-D-galactose residues in beta-D-galactosides.</text>
        <dbReference type="EC" id="3.2.1.23"/>
    </reaction>
</comment>
<dbReference type="EC" id="3.2.1.23" evidence="5 10"/>
<dbReference type="SUPFAM" id="SSF51445">
    <property type="entry name" value="(Trans)glycosidases"/>
    <property type="match status" value="1"/>
</dbReference>
<dbReference type="Proteomes" id="UP000477386">
    <property type="component" value="Unassembled WGS sequence"/>
</dbReference>
<dbReference type="InterPro" id="IPR006102">
    <property type="entry name" value="Ig-like_GH2"/>
</dbReference>
<dbReference type="GO" id="GO:0004565">
    <property type="term" value="F:beta-galactosidase activity"/>
    <property type="evidence" value="ECO:0007669"/>
    <property type="project" value="UniProtKB-EC"/>
</dbReference>
<dbReference type="InterPro" id="IPR023230">
    <property type="entry name" value="Glyco_hydro_2_CS"/>
</dbReference>
<dbReference type="Gene3D" id="3.20.20.80">
    <property type="entry name" value="Glycosidases"/>
    <property type="match status" value="1"/>
</dbReference>
<reference evidence="12 13" key="1">
    <citation type="submission" date="2020-02" db="EMBL/GenBank/DDBJ databases">
        <title>Draft genome sequence of two Spirosoma agri KCTC 52727 and Spirosoma terrae KCTC 52035.</title>
        <authorList>
            <person name="Rojas J."/>
            <person name="Ambika Manirajan B."/>
            <person name="Ratering S."/>
            <person name="Suarez C."/>
            <person name="Schnell S."/>
        </authorList>
    </citation>
    <scope>NUCLEOTIDE SEQUENCE [LARGE SCALE GENOMIC DNA]</scope>
    <source>
        <strain evidence="12 13">KCTC 52727</strain>
    </source>
</reference>
<dbReference type="InterPro" id="IPR004199">
    <property type="entry name" value="B-gal_small/dom_5"/>
</dbReference>
<dbReference type="Pfam" id="PF02836">
    <property type="entry name" value="Glyco_hydro_2_C"/>
    <property type="match status" value="1"/>
</dbReference>
<dbReference type="Pfam" id="PF02929">
    <property type="entry name" value="Bgal_small_N"/>
    <property type="match status" value="1"/>
</dbReference>
<evidence type="ECO:0000256" key="3">
    <source>
        <dbReference type="ARBA" id="ARBA00007401"/>
    </source>
</evidence>
<dbReference type="Gene3D" id="2.60.40.10">
    <property type="entry name" value="Immunoglobulins"/>
    <property type="match status" value="2"/>
</dbReference>
<dbReference type="PANTHER" id="PTHR46323:SF2">
    <property type="entry name" value="BETA-GALACTOSIDASE"/>
    <property type="match status" value="1"/>
</dbReference>
<dbReference type="InterPro" id="IPR006101">
    <property type="entry name" value="Glyco_hydro_2"/>
</dbReference>
<evidence type="ECO:0000313" key="13">
    <source>
        <dbReference type="Proteomes" id="UP000477386"/>
    </source>
</evidence>
<dbReference type="SMART" id="SM01038">
    <property type="entry name" value="Bgal_small_N"/>
    <property type="match status" value="1"/>
</dbReference>
<evidence type="ECO:0000256" key="7">
    <source>
        <dbReference type="ARBA" id="ARBA00022837"/>
    </source>
</evidence>
<dbReference type="InterPro" id="IPR017853">
    <property type="entry name" value="GH"/>
</dbReference>
<dbReference type="InterPro" id="IPR008979">
    <property type="entry name" value="Galactose-bd-like_sf"/>
</dbReference>
<dbReference type="AlphaFoldDB" id="A0A6M0ICC7"/>
<dbReference type="Gene3D" id="2.60.120.260">
    <property type="entry name" value="Galactose-binding domain-like"/>
    <property type="match status" value="1"/>
</dbReference>
<protein>
    <recommendedName>
        <fullName evidence="5 10">Beta-galactosidase</fullName>
        <ecNumber evidence="5 10">3.2.1.23</ecNumber>
    </recommendedName>
    <alternativeName>
        <fullName evidence="9 10">Lactase</fullName>
    </alternativeName>
</protein>
<organism evidence="12 13">
    <name type="scientific">Spirosoma agri</name>
    <dbReference type="NCBI Taxonomy" id="1987381"/>
    <lineage>
        <taxon>Bacteria</taxon>
        <taxon>Pseudomonadati</taxon>
        <taxon>Bacteroidota</taxon>
        <taxon>Cytophagia</taxon>
        <taxon>Cytophagales</taxon>
        <taxon>Cytophagaceae</taxon>
        <taxon>Spirosoma</taxon>
    </lineage>
</organism>
<comment type="caution">
    <text evidence="12">The sequence shown here is derived from an EMBL/GenBank/DDBJ whole genome shotgun (WGS) entry which is preliminary data.</text>
</comment>
<proteinExistence type="inferred from homology"/>
<dbReference type="InterPro" id="IPR023232">
    <property type="entry name" value="Glyco_hydro_2_AS"/>
</dbReference>
<evidence type="ECO:0000256" key="5">
    <source>
        <dbReference type="ARBA" id="ARBA00012756"/>
    </source>
</evidence>
<dbReference type="InterPro" id="IPR011013">
    <property type="entry name" value="Gal_mutarotase_sf_dom"/>
</dbReference>
<dbReference type="InterPro" id="IPR013783">
    <property type="entry name" value="Ig-like_fold"/>
</dbReference>
<dbReference type="SUPFAM" id="SSF49303">
    <property type="entry name" value="beta-Galactosidase/glucuronidase domain"/>
    <property type="match status" value="2"/>
</dbReference>
<dbReference type="InterPro" id="IPR014718">
    <property type="entry name" value="GH-type_carb-bd"/>
</dbReference>
<dbReference type="EMBL" id="JAAGNZ010000001">
    <property type="protein sequence ID" value="NEU65896.1"/>
    <property type="molecule type" value="Genomic_DNA"/>
</dbReference>
<dbReference type="InterPro" id="IPR032312">
    <property type="entry name" value="LacZ_4"/>
</dbReference>
<keyword evidence="8 10" id="KW-0326">Glycosidase</keyword>
<evidence type="ECO:0000256" key="4">
    <source>
        <dbReference type="ARBA" id="ARBA00011245"/>
    </source>
</evidence>
<evidence type="ECO:0000256" key="9">
    <source>
        <dbReference type="ARBA" id="ARBA00032230"/>
    </source>
</evidence>
<name>A0A6M0ICC7_9BACT</name>
<dbReference type="InterPro" id="IPR006104">
    <property type="entry name" value="Glyco_hydro_2_N"/>
</dbReference>
<dbReference type="InterPro" id="IPR006103">
    <property type="entry name" value="Glyco_hydro_2_cat"/>
</dbReference>